<dbReference type="Gene3D" id="3.10.450.50">
    <property type="match status" value="1"/>
</dbReference>
<gene>
    <name evidence="2" type="ORF">FB471_2796</name>
</gene>
<organism evidence="2 3">
    <name type="scientific">Amycolatopsis cihanbeyliensis</name>
    <dbReference type="NCBI Taxonomy" id="1128664"/>
    <lineage>
        <taxon>Bacteria</taxon>
        <taxon>Bacillati</taxon>
        <taxon>Actinomycetota</taxon>
        <taxon>Actinomycetes</taxon>
        <taxon>Pseudonocardiales</taxon>
        <taxon>Pseudonocardiaceae</taxon>
        <taxon>Amycolatopsis</taxon>
    </lineage>
</organism>
<name>A0A542DJ04_AMYCI</name>
<accession>A0A542DJ04</accession>
<evidence type="ECO:0000313" key="2">
    <source>
        <dbReference type="EMBL" id="TQJ03046.1"/>
    </source>
</evidence>
<dbReference type="Pfam" id="PF14534">
    <property type="entry name" value="DUF4440"/>
    <property type="match status" value="1"/>
</dbReference>
<dbReference type="AlphaFoldDB" id="A0A542DJ04"/>
<keyword evidence="3" id="KW-1185">Reference proteome</keyword>
<feature type="domain" description="DUF4440" evidence="1">
    <location>
        <begin position="25"/>
        <end position="137"/>
    </location>
</feature>
<dbReference type="InterPro" id="IPR032710">
    <property type="entry name" value="NTF2-like_dom_sf"/>
</dbReference>
<proteinExistence type="predicted"/>
<dbReference type="InterPro" id="IPR027843">
    <property type="entry name" value="DUF4440"/>
</dbReference>
<dbReference type="InterPro" id="IPR011944">
    <property type="entry name" value="Steroid_delta5-4_isomerase"/>
</dbReference>
<dbReference type="OrthoDB" id="582247at2"/>
<dbReference type="EMBL" id="VFML01000001">
    <property type="protein sequence ID" value="TQJ03046.1"/>
    <property type="molecule type" value="Genomic_DNA"/>
</dbReference>
<evidence type="ECO:0000259" key="1">
    <source>
        <dbReference type="Pfam" id="PF14534"/>
    </source>
</evidence>
<reference evidence="2 3" key="1">
    <citation type="submission" date="2019-06" db="EMBL/GenBank/DDBJ databases">
        <title>Sequencing the genomes of 1000 actinobacteria strains.</title>
        <authorList>
            <person name="Klenk H.-P."/>
        </authorList>
    </citation>
    <scope>NUCLEOTIDE SEQUENCE [LARGE SCALE GENOMIC DNA]</scope>
    <source>
        <strain evidence="2 3">DSM 45679</strain>
    </source>
</reference>
<dbReference type="NCBIfam" id="TIGR02246">
    <property type="entry name" value="SgcJ/EcaC family oxidoreductase"/>
    <property type="match status" value="1"/>
</dbReference>
<dbReference type="SUPFAM" id="SSF54427">
    <property type="entry name" value="NTF2-like"/>
    <property type="match status" value="1"/>
</dbReference>
<protein>
    <submittedName>
        <fullName evidence="2">Uncharacterized protein (TIGR02246 family)</fullName>
    </submittedName>
</protein>
<dbReference type="Proteomes" id="UP000320876">
    <property type="component" value="Unassembled WGS sequence"/>
</dbReference>
<sequence length="150" mass="16480">MSDNVTQPPLIEDATTDHEQDVVAIKQVIADVETAFNTNDPDLMAAHFSRNASVVNAAGMLISGWDALLDANRKGLEGFLRDEYVRYEVGDIAFVRPDVAVAHKSARATKPGGELVDVDPAMIALYVLVKDQDRWWVVARQNTLTRSSTP</sequence>
<dbReference type="RefSeq" id="WP_141998492.1">
    <property type="nucleotide sequence ID" value="NZ_VFML01000001.1"/>
</dbReference>
<comment type="caution">
    <text evidence="2">The sequence shown here is derived from an EMBL/GenBank/DDBJ whole genome shotgun (WGS) entry which is preliminary data.</text>
</comment>
<evidence type="ECO:0000313" key="3">
    <source>
        <dbReference type="Proteomes" id="UP000320876"/>
    </source>
</evidence>